<keyword evidence="5" id="KW-0064">Aspartyl protease</keyword>
<name>E4XP82_OIKDI</name>
<organism evidence="10">
    <name type="scientific">Oikopleura dioica</name>
    <name type="common">Tunicate</name>
    <dbReference type="NCBI Taxonomy" id="34765"/>
    <lineage>
        <taxon>Eukaryota</taxon>
        <taxon>Metazoa</taxon>
        <taxon>Chordata</taxon>
        <taxon>Tunicata</taxon>
        <taxon>Appendicularia</taxon>
        <taxon>Copelata</taxon>
        <taxon>Oikopleuridae</taxon>
        <taxon>Oikopleura</taxon>
    </lineage>
</organism>
<keyword evidence="7" id="KW-0378">Hydrolase</keyword>
<keyword evidence="8" id="KW-0695">RNA-directed DNA polymerase</keyword>
<feature type="domain" description="Reverse transcriptase RNase H-like" evidence="9">
    <location>
        <begin position="105"/>
        <end position="191"/>
    </location>
</feature>
<keyword evidence="11" id="KW-1185">Reference proteome</keyword>
<dbReference type="AlphaFoldDB" id="E4XP82"/>
<proteinExistence type="predicted"/>
<evidence type="ECO:0000313" key="11">
    <source>
        <dbReference type="Proteomes" id="UP000001307"/>
    </source>
</evidence>
<dbReference type="Pfam" id="PF17917">
    <property type="entry name" value="RT_RNaseH"/>
    <property type="match status" value="1"/>
</dbReference>
<dbReference type="InterPro" id="IPR043128">
    <property type="entry name" value="Rev_trsase/Diguanyl_cyclase"/>
</dbReference>
<evidence type="ECO:0000259" key="9">
    <source>
        <dbReference type="Pfam" id="PF17917"/>
    </source>
</evidence>
<dbReference type="InterPro" id="IPR041373">
    <property type="entry name" value="RT_RNaseH"/>
</dbReference>
<evidence type="ECO:0000256" key="3">
    <source>
        <dbReference type="ARBA" id="ARBA00022695"/>
    </source>
</evidence>
<reference evidence="10" key="1">
    <citation type="journal article" date="2010" name="Science">
        <title>Plasticity of animal genome architecture unmasked by rapid evolution of a pelagic tunicate.</title>
        <authorList>
            <person name="Denoeud F."/>
            <person name="Henriet S."/>
            <person name="Mungpakdee S."/>
            <person name="Aury J.M."/>
            <person name="Da Silva C."/>
            <person name="Brinkmann H."/>
            <person name="Mikhaleva J."/>
            <person name="Olsen L.C."/>
            <person name="Jubin C."/>
            <person name="Canestro C."/>
            <person name="Bouquet J.M."/>
            <person name="Danks G."/>
            <person name="Poulain J."/>
            <person name="Campsteijn C."/>
            <person name="Adamski M."/>
            <person name="Cross I."/>
            <person name="Yadetie F."/>
            <person name="Muffato M."/>
            <person name="Louis A."/>
            <person name="Butcher S."/>
            <person name="Tsagkogeorga G."/>
            <person name="Konrad A."/>
            <person name="Singh S."/>
            <person name="Jensen M.F."/>
            <person name="Cong E.H."/>
            <person name="Eikeseth-Otteraa H."/>
            <person name="Noel B."/>
            <person name="Anthouard V."/>
            <person name="Porcel B.M."/>
            <person name="Kachouri-Lafond R."/>
            <person name="Nishino A."/>
            <person name="Ugolini M."/>
            <person name="Chourrout P."/>
            <person name="Nishida H."/>
            <person name="Aasland R."/>
            <person name="Huzurbazar S."/>
            <person name="Westhof E."/>
            <person name="Delsuc F."/>
            <person name="Lehrach H."/>
            <person name="Reinhardt R."/>
            <person name="Weissenbach J."/>
            <person name="Roy S.W."/>
            <person name="Artiguenave F."/>
            <person name="Postlethwait J.H."/>
            <person name="Manak J.R."/>
            <person name="Thompson E.M."/>
            <person name="Jaillon O."/>
            <person name="Du Pasquier L."/>
            <person name="Boudinot P."/>
            <person name="Liberles D.A."/>
            <person name="Volff J.N."/>
            <person name="Philippe H."/>
            <person name="Lenhard B."/>
            <person name="Roest Crollius H."/>
            <person name="Wincker P."/>
            <person name="Chourrout D."/>
        </authorList>
    </citation>
    <scope>NUCLEOTIDE SEQUENCE [LARGE SCALE GENOMIC DNA]</scope>
</reference>
<dbReference type="Proteomes" id="UP000001307">
    <property type="component" value="Unassembled WGS sequence"/>
</dbReference>
<evidence type="ECO:0000256" key="1">
    <source>
        <dbReference type="ARBA" id="ARBA00022670"/>
    </source>
</evidence>
<evidence type="ECO:0000313" key="10">
    <source>
        <dbReference type="EMBL" id="CBY11670.1"/>
    </source>
</evidence>
<keyword evidence="1" id="KW-0645">Protease</keyword>
<dbReference type="PANTHER" id="PTHR33064">
    <property type="entry name" value="POL PROTEIN"/>
    <property type="match status" value="1"/>
</dbReference>
<keyword evidence="4" id="KW-0540">Nuclease</keyword>
<keyword evidence="6" id="KW-0255">Endonuclease</keyword>
<gene>
    <name evidence="10" type="ORF">GSOID_T00016845001</name>
</gene>
<protein>
    <recommendedName>
        <fullName evidence="9">Reverse transcriptase RNase H-like domain-containing protein</fullName>
    </recommendedName>
</protein>
<evidence type="ECO:0000256" key="8">
    <source>
        <dbReference type="ARBA" id="ARBA00022918"/>
    </source>
</evidence>
<dbReference type="Gene3D" id="3.30.70.270">
    <property type="match status" value="1"/>
</dbReference>
<keyword evidence="3" id="KW-0548">Nucleotidyltransferase</keyword>
<dbReference type="EMBL" id="FN653090">
    <property type="protein sequence ID" value="CBY11670.1"/>
    <property type="molecule type" value="Genomic_DNA"/>
</dbReference>
<sequence length="196" mass="22555">MLQRNKTEFCGAIIENGYRKPNPNKVKAVLDLRHPTNKREAQSLFGHLNYHSNFVPHFASKTASITMTYKNGFKWTSAAEDTLENRKIEKATKIVKLKIPSLNEGKFAIETDASEIGIGAVLLYRDDEIDVFKPVAYLSQKFDEAQKNYNTNEKELLAGKRAIKKWSHYLLGRTFLWYTDNSCVNLAHRIKRENSE</sequence>
<dbReference type="Gene3D" id="3.10.20.370">
    <property type="match status" value="1"/>
</dbReference>
<evidence type="ECO:0000256" key="7">
    <source>
        <dbReference type="ARBA" id="ARBA00022801"/>
    </source>
</evidence>
<dbReference type="GO" id="GO:0006508">
    <property type="term" value="P:proteolysis"/>
    <property type="evidence" value="ECO:0007669"/>
    <property type="project" value="UniProtKB-KW"/>
</dbReference>
<evidence type="ECO:0000256" key="4">
    <source>
        <dbReference type="ARBA" id="ARBA00022722"/>
    </source>
</evidence>
<accession>E4XP82</accession>
<evidence type="ECO:0000256" key="6">
    <source>
        <dbReference type="ARBA" id="ARBA00022759"/>
    </source>
</evidence>
<dbReference type="PANTHER" id="PTHR33064:SF37">
    <property type="entry name" value="RIBONUCLEASE H"/>
    <property type="match status" value="1"/>
</dbReference>
<evidence type="ECO:0000256" key="5">
    <source>
        <dbReference type="ARBA" id="ARBA00022750"/>
    </source>
</evidence>
<dbReference type="GO" id="GO:0004519">
    <property type="term" value="F:endonuclease activity"/>
    <property type="evidence" value="ECO:0007669"/>
    <property type="project" value="UniProtKB-KW"/>
</dbReference>
<dbReference type="GO" id="GO:0003964">
    <property type="term" value="F:RNA-directed DNA polymerase activity"/>
    <property type="evidence" value="ECO:0007669"/>
    <property type="project" value="UniProtKB-KW"/>
</dbReference>
<keyword evidence="2" id="KW-0808">Transferase</keyword>
<evidence type="ECO:0000256" key="2">
    <source>
        <dbReference type="ARBA" id="ARBA00022679"/>
    </source>
</evidence>
<dbReference type="InParanoid" id="E4XP82"/>
<dbReference type="InterPro" id="IPR043502">
    <property type="entry name" value="DNA/RNA_pol_sf"/>
</dbReference>
<dbReference type="FunFam" id="3.10.20.370:FF:000001">
    <property type="entry name" value="Retrovirus-related Pol polyprotein from transposon 17.6-like protein"/>
    <property type="match status" value="1"/>
</dbReference>
<dbReference type="CDD" id="cd09274">
    <property type="entry name" value="RNase_HI_RT_Ty3"/>
    <property type="match status" value="1"/>
</dbReference>
<dbReference type="InterPro" id="IPR051320">
    <property type="entry name" value="Viral_Replic_Matur_Polypro"/>
</dbReference>
<dbReference type="SUPFAM" id="SSF56672">
    <property type="entry name" value="DNA/RNA polymerases"/>
    <property type="match status" value="1"/>
</dbReference>
<dbReference type="OrthoDB" id="10063667at2759"/>
<dbReference type="GO" id="GO:0004190">
    <property type="term" value="F:aspartic-type endopeptidase activity"/>
    <property type="evidence" value="ECO:0007669"/>
    <property type="project" value="UniProtKB-KW"/>
</dbReference>